<organism evidence="2">
    <name type="scientific">Arundo donax</name>
    <name type="common">Giant reed</name>
    <name type="synonym">Donax arundinaceus</name>
    <dbReference type="NCBI Taxonomy" id="35708"/>
    <lineage>
        <taxon>Eukaryota</taxon>
        <taxon>Viridiplantae</taxon>
        <taxon>Streptophyta</taxon>
        <taxon>Embryophyta</taxon>
        <taxon>Tracheophyta</taxon>
        <taxon>Spermatophyta</taxon>
        <taxon>Magnoliopsida</taxon>
        <taxon>Liliopsida</taxon>
        <taxon>Poales</taxon>
        <taxon>Poaceae</taxon>
        <taxon>PACMAD clade</taxon>
        <taxon>Arundinoideae</taxon>
        <taxon>Arundineae</taxon>
        <taxon>Arundo</taxon>
    </lineage>
</organism>
<proteinExistence type="predicted"/>
<evidence type="ECO:0000313" key="2">
    <source>
        <dbReference type="EMBL" id="JAE00878.1"/>
    </source>
</evidence>
<protein>
    <submittedName>
        <fullName evidence="2">Uncharacterized protein</fullName>
    </submittedName>
</protein>
<name>A0A0A9EXV2_ARUDO</name>
<keyword evidence="1" id="KW-1133">Transmembrane helix</keyword>
<reference evidence="2" key="2">
    <citation type="journal article" date="2015" name="Data Brief">
        <title>Shoot transcriptome of the giant reed, Arundo donax.</title>
        <authorList>
            <person name="Barrero R.A."/>
            <person name="Guerrero F.D."/>
            <person name="Moolhuijzen P."/>
            <person name="Goolsby J.A."/>
            <person name="Tidwell J."/>
            <person name="Bellgard S.E."/>
            <person name="Bellgard M.I."/>
        </authorList>
    </citation>
    <scope>NUCLEOTIDE SEQUENCE</scope>
    <source>
        <tissue evidence="2">Shoot tissue taken approximately 20 cm above the soil surface</tissue>
    </source>
</reference>
<keyword evidence="1" id="KW-0472">Membrane</keyword>
<dbReference type="EMBL" id="GBRH01197018">
    <property type="protein sequence ID" value="JAE00878.1"/>
    <property type="molecule type" value="Transcribed_RNA"/>
</dbReference>
<dbReference type="AlphaFoldDB" id="A0A0A9EXV2"/>
<keyword evidence="1" id="KW-0812">Transmembrane</keyword>
<evidence type="ECO:0000256" key="1">
    <source>
        <dbReference type="SAM" id="Phobius"/>
    </source>
</evidence>
<accession>A0A0A9EXV2</accession>
<feature type="transmembrane region" description="Helical" evidence="1">
    <location>
        <begin position="20"/>
        <end position="38"/>
    </location>
</feature>
<reference evidence="2" key="1">
    <citation type="submission" date="2014-09" db="EMBL/GenBank/DDBJ databases">
        <authorList>
            <person name="Magalhaes I.L.F."/>
            <person name="Oliveira U."/>
            <person name="Santos F.R."/>
            <person name="Vidigal T.H.D.A."/>
            <person name="Brescovit A.D."/>
            <person name="Santos A.J."/>
        </authorList>
    </citation>
    <scope>NUCLEOTIDE SEQUENCE</scope>
    <source>
        <tissue evidence="2">Shoot tissue taken approximately 20 cm above the soil surface</tissue>
    </source>
</reference>
<sequence length="40" mass="4464">MGSTTVFLISPMLHTLRYPFLLYPVLILSAISKLVVALPF</sequence>